<dbReference type="SMART" id="SM00614">
    <property type="entry name" value="ZnF_BED"/>
    <property type="match status" value="1"/>
</dbReference>
<feature type="compositionally biased region" description="Low complexity" evidence="1">
    <location>
        <begin position="95"/>
        <end position="105"/>
    </location>
</feature>
<evidence type="ECO:0000313" key="2">
    <source>
        <dbReference type="EMBL" id="TVU38048.1"/>
    </source>
</evidence>
<feature type="region of interest" description="Disordered" evidence="1">
    <location>
        <begin position="83"/>
        <end position="105"/>
    </location>
</feature>
<evidence type="ECO:0008006" key="4">
    <source>
        <dbReference type="Google" id="ProtNLM"/>
    </source>
</evidence>
<name>A0A5J9VQG9_9POAL</name>
<dbReference type="Proteomes" id="UP000324897">
    <property type="component" value="Chromosome 4"/>
</dbReference>
<reference evidence="2 3" key="1">
    <citation type="journal article" date="2019" name="Sci. Rep.">
        <title>A high-quality genome of Eragrostis curvula grass provides insights into Poaceae evolution and supports new strategies to enhance forage quality.</title>
        <authorList>
            <person name="Carballo J."/>
            <person name="Santos B.A.C.M."/>
            <person name="Zappacosta D."/>
            <person name="Garbus I."/>
            <person name="Selva J.P."/>
            <person name="Gallo C.A."/>
            <person name="Diaz A."/>
            <person name="Albertini E."/>
            <person name="Caccamo M."/>
            <person name="Echenique V."/>
        </authorList>
    </citation>
    <scope>NUCLEOTIDE SEQUENCE [LARGE SCALE GENOMIC DNA]</scope>
    <source>
        <strain evidence="3">cv. Victoria</strain>
        <tissue evidence="2">Leaf</tissue>
    </source>
</reference>
<dbReference type="AlphaFoldDB" id="A0A5J9VQG9"/>
<feature type="non-terminal residue" evidence="2">
    <location>
        <position position="1"/>
    </location>
</feature>
<keyword evidence="3" id="KW-1185">Reference proteome</keyword>
<comment type="caution">
    <text evidence="2">The sequence shown here is derived from an EMBL/GenBank/DDBJ whole genome shotgun (WGS) entry which is preliminary data.</text>
</comment>
<feature type="region of interest" description="Disordered" evidence="1">
    <location>
        <begin position="1"/>
        <end position="37"/>
    </location>
</feature>
<protein>
    <recommendedName>
        <fullName evidence="4">BED-type domain-containing protein</fullName>
    </recommendedName>
</protein>
<sequence>MSPPTGQKTSSLARIMFGDNAPPLPPSSSSRSQASAKVACLVQRTRGRLGGVSASSSTPTAEEEIANIPTSKTTVVFVQVPRSEIDGSGSGSGTGADTNTGTDATGDVVADADHEVIDLDGNEEENGGCGKRAKKCTSDVWQYFTKKTEILEVDGKKYYQLWGHCNFPGCRTKYRAECNYGTTGFRNHLKSAHRIVKGQQQLIIDRIHGKDITVLEPYKYDQDEGDQPIEVEDGEEEDGTPADTHEDFYLSSPVVGWFMSRECVGIPG</sequence>
<dbReference type="EMBL" id="RWGY01000007">
    <property type="protein sequence ID" value="TVU38048.1"/>
    <property type="molecule type" value="Genomic_DNA"/>
</dbReference>
<gene>
    <name evidence="2" type="ORF">EJB05_11395</name>
</gene>
<dbReference type="Gramene" id="TVU38048">
    <property type="protein sequence ID" value="TVU38048"/>
    <property type="gene ID" value="EJB05_11395"/>
</dbReference>
<dbReference type="OrthoDB" id="694285at2759"/>
<feature type="compositionally biased region" description="Polar residues" evidence="1">
    <location>
        <begin position="1"/>
        <end position="12"/>
    </location>
</feature>
<organism evidence="2 3">
    <name type="scientific">Eragrostis curvula</name>
    <name type="common">weeping love grass</name>
    <dbReference type="NCBI Taxonomy" id="38414"/>
    <lineage>
        <taxon>Eukaryota</taxon>
        <taxon>Viridiplantae</taxon>
        <taxon>Streptophyta</taxon>
        <taxon>Embryophyta</taxon>
        <taxon>Tracheophyta</taxon>
        <taxon>Spermatophyta</taxon>
        <taxon>Magnoliopsida</taxon>
        <taxon>Liliopsida</taxon>
        <taxon>Poales</taxon>
        <taxon>Poaceae</taxon>
        <taxon>PACMAD clade</taxon>
        <taxon>Chloridoideae</taxon>
        <taxon>Eragrostideae</taxon>
        <taxon>Eragrostidinae</taxon>
        <taxon>Eragrostis</taxon>
    </lineage>
</organism>
<feature type="compositionally biased region" description="Acidic residues" evidence="1">
    <location>
        <begin position="223"/>
        <end position="240"/>
    </location>
</feature>
<proteinExistence type="predicted"/>
<evidence type="ECO:0000313" key="3">
    <source>
        <dbReference type="Proteomes" id="UP000324897"/>
    </source>
</evidence>
<feature type="compositionally biased region" description="Low complexity" evidence="1">
    <location>
        <begin position="27"/>
        <end position="37"/>
    </location>
</feature>
<feature type="region of interest" description="Disordered" evidence="1">
    <location>
        <begin position="223"/>
        <end position="245"/>
    </location>
</feature>
<evidence type="ECO:0000256" key="1">
    <source>
        <dbReference type="SAM" id="MobiDB-lite"/>
    </source>
</evidence>
<accession>A0A5J9VQG9</accession>